<evidence type="ECO:0000256" key="4">
    <source>
        <dbReference type="RuleBase" id="RU003557"/>
    </source>
</evidence>
<dbReference type="InterPro" id="IPR020617">
    <property type="entry name" value="Thiolase_C"/>
</dbReference>
<dbReference type="InterPro" id="IPR020613">
    <property type="entry name" value="Thiolase_CS"/>
</dbReference>
<feature type="domain" description="Thiolase C-terminal" evidence="7">
    <location>
        <begin position="257"/>
        <end position="372"/>
    </location>
</feature>
<sequence length="375" mass="37965">MSAAYLVAARRTAVAPRGGAFKALEADELGAAPIRAVLADTGIAPEAIDDVIFGNALYGGGNPARIAALRAGLPDHVPALTIDSQCCGGLDAIMLAAERIASGSADAVIAGGVESFSRAPLRARRPRHAGEAPQPYDRPPFVPWPERDPDMIAAAATLAERFGISRARQDEFAVASHRKALQNPPDAAEITPLAGLSHDAFPRALTGATCTRLAPLAGDTAFGVTRATVAVEADAAAAVLVVSEAMARRFNARRPLRIISATRRGGDPAIPGAAPIAAANSLVAAQRIAPAQIAVAEVMEAFAAQAIVCVDGIGVQELALNRGGGGLARGHPIGASGAILAVRLWHEMQSESSGAIGLAAIAAAGGLGSALLATI</sequence>
<keyword evidence="9" id="KW-1185">Reference proteome</keyword>
<dbReference type="RefSeq" id="WP_128918370.1">
    <property type="nucleotide sequence ID" value="NZ_LBJC01000008.1"/>
</dbReference>
<gene>
    <name evidence="8" type="ORF">XH99_13075</name>
</gene>
<protein>
    <submittedName>
        <fullName evidence="8">Acetyl-CoA acetyltransferase</fullName>
    </submittedName>
</protein>
<evidence type="ECO:0000259" key="7">
    <source>
        <dbReference type="Pfam" id="PF02803"/>
    </source>
</evidence>
<dbReference type="Gene3D" id="3.40.47.10">
    <property type="match status" value="2"/>
</dbReference>
<comment type="caution">
    <text evidence="8">The sequence shown here is derived from an EMBL/GenBank/DDBJ whole genome shotgun (WGS) entry which is preliminary data.</text>
</comment>
<keyword evidence="2 4" id="KW-0808">Transferase</keyword>
<dbReference type="GO" id="GO:0003988">
    <property type="term" value="F:acetyl-CoA C-acyltransferase activity"/>
    <property type="evidence" value="ECO:0007669"/>
    <property type="project" value="UniProtKB-ARBA"/>
</dbReference>
<dbReference type="InterPro" id="IPR020616">
    <property type="entry name" value="Thiolase_N"/>
</dbReference>
<evidence type="ECO:0000256" key="5">
    <source>
        <dbReference type="SAM" id="MobiDB-lite"/>
    </source>
</evidence>
<dbReference type="Pfam" id="PF02803">
    <property type="entry name" value="Thiolase_C"/>
    <property type="match status" value="1"/>
</dbReference>
<keyword evidence="3 4" id="KW-0012">Acyltransferase</keyword>
<dbReference type="InterPro" id="IPR002155">
    <property type="entry name" value="Thiolase"/>
</dbReference>
<dbReference type="Proteomes" id="UP000289546">
    <property type="component" value="Unassembled WGS sequence"/>
</dbReference>
<proteinExistence type="inferred from homology"/>
<name>A0A4Q0S4F3_9BRAD</name>
<dbReference type="SUPFAM" id="SSF53901">
    <property type="entry name" value="Thiolase-like"/>
    <property type="match status" value="2"/>
</dbReference>
<comment type="similarity">
    <text evidence="1 4">Belongs to the thiolase-like superfamily. Thiolase family.</text>
</comment>
<dbReference type="PANTHER" id="PTHR18919">
    <property type="entry name" value="ACETYL-COA C-ACYLTRANSFERASE"/>
    <property type="match status" value="1"/>
</dbReference>
<evidence type="ECO:0000259" key="6">
    <source>
        <dbReference type="Pfam" id="PF00108"/>
    </source>
</evidence>
<feature type="domain" description="Thiolase N-terminal" evidence="6">
    <location>
        <begin position="5"/>
        <end position="244"/>
    </location>
</feature>
<dbReference type="AlphaFoldDB" id="A0A4Q0S4F3"/>
<evidence type="ECO:0000313" key="9">
    <source>
        <dbReference type="Proteomes" id="UP000289546"/>
    </source>
</evidence>
<dbReference type="PROSITE" id="PS00737">
    <property type="entry name" value="THIOLASE_2"/>
    <property type="match status" value="1"/>
</dbReference>
<dbReference type="OrthoDB" id="7838428at2"/>
<evidence type="ECO:0000313" key="8">
    <source>
        <dbReference type="EMBL" id="RXH29433.1"/>
    </source>
</evidence>
<dbReference type="PANTHER" id="PTHR18919:SF107">
    <property type="entry name" value="ACETYL-COA ACETYLTRANSFERASE, CYTOSOLIC"/>
    <property type="match status" value="1"/>
</dbReference>
<dbReference type="Pfam" id="PF00108">
    <property type="entry name" value="Thiolase_N"/>
    <property type="match status" value="1"/>
</dbReference>
<evidence type="ECO:0000256" key="2">
    <source>
        <dbReference type="ARBA" id="ARBA00022679"/>
    </source>
</evidence>
<dbReference type="InterPro" id="IPR016039">
    <property type="entry name" value="Thiolase-like"/>
</dbReference>
<reference evidence="8 9" key="1">
    <citation type="submission" date="2015-04" db="EMBL/GenBank/DDBJ databases">
        <title>Comparative genomics of rhizobia nodulating Arachis hypogaea in China.</title>
        <authorList>
            <person name="Li Y."/>
        </authorList>
    </citation>
    <scope>NUCLEOTIDE SEQUENCE [LARGE SCALE GENOMIC DNA]</scope>
    <source>
        <strain evidence="8 9">CCBAU 51757</strain>
    </source>
</reference>
<accession>A0A4Q0S4F3</accession>
<dbReference type="EMBL" id="LBJQ01000071">
    <property type="protein sequence ID" value="RXH29433.1"/>
    <property type="molecule type" value="Genomic_DNA"/>
</dbReference>
<dbReference type="PIRSF" id="PIRSF000429">
    <property type="entry name" value="Ac-CoA_Ac_transf"/>
    <property type="match status" value="1"/>
</dbReference>
<evidence type="ECO:0000256" key="3">
    <source>
        <dbReference type="ARBA" id="ARBA00023315"/>
    </source>
</evidence>
<evidence type="ECO:0000256" key="1">
    <source>
        <dbReference type="ARBA" id="ARBA00010982"/>
    </source>
</evidence>
<dbReference type="NCBIfam" id="TIGR01930">
    <property type="entry name" value="AcCoA-C-Actrans"/>
    <property type="match status" value="1"/>
</dbReference>
<organism evidence="8 9">
    <name type="scientific">Bradyrhizobium nanningense</name>
    <dbReference type="NCBI Taxonomy" id="1325118"/>
    <lineage>
        <taxon>Bacteria</taxon>
        <taxon>Pseudomonadati</taxon>
        <taxon>Pseudomonadota</taxon>
        <taxon>Alphaproteobacteria</taxon>
        <taxon>Hyphomicrobiales</taxon>
        <taxon>Nitrobacteraceae</taxon>
        <taxon>Bradyrhizobium</taxon>
    </lineage>
</organism>
<feature type="region of interest" description="Disordered" evidence="5">
    <location>
        <begin position="122"/>
        <end position="142"/>
    </location>
</feature>